<evidence type="ECO:0000259" key="13">
    <source>
        <dbReference type="Pfam" id="PF00534"/>
    </source>
</evidence>
<dbReference type="STRING" id="58919.A0A316ZFK8"/>
<dbReference type="GO" id="GO:0005789">
    <property type="term" value="C:endoplasmic reticulum membrane"/>
    <property type="evidence" value="ECO:0007669"/>
    <property type="project" value="UniProtKB-SubCell"/>
</dbReference>
<evidence type="ECO:0000256" key="3">
    <source>
        <dbReference type="ARBA" id="ARBA00004922"/>
    </source>
</evidence>
<name>A0A316ZFK8_9BASI</name>
<feature type="transmembrane region" description="Helical" evidence="12">
    <location>
        <begin position="519"/>
        <end position="537"/>
    </location>
</feature>
<reference evidence="15 16" key="1">
    <citation type="journal article" date="2018" name="Mol. Biol. Evol.">
        <title>Broad Genomic Sampling Reveals a Smut Pathogenic Ancestry of the Fungal Clade Ustilaginomycotina.</title>
        <authorList>
            <person name="Kijpornyongpan T."/>
            <person name="Mondo S.J."/>
            <person name="Barry K."/>
            <person name="Sandor L."/>
            <person name="Lee J."/>
            <person name="Lipzen A."/>
            <person name="Pangilinan J."/>
            <person name="LaButti K."/>
            <person name="Hainaut M."/>
            <person name="Henrissat B."/>
            <person name="Grigoriev I.V."/>
            <person name="Spatafora J.W."/>
            <person name="Aime M.C."/>
        </authorList>
    </citation>
    <scope>NUCLEOTIDE SEQUENCE [LARGE SCALE GENOMIC DNA]</scope>
    <source>
        <strain evidence="15 16">MCA 4186</strain>
    </source>
</reference>
<dbReference type="RefSeq" id="XP_025599414.1">
    <property type="nucleotide sequence ID" value="XM_025744035.1"/>
</dbReference>
<dbReference type="AlphaFoldDB" id="A0A316ZFK8"/>
<comment type="catalytic activity">
    <reaction evidence="10 12">
        <text>a beta-D-Man-(1-&gt;4)-beta-D-GlcNAc-(1-&gt;4)-alpha-D-GlcNAc-diphospho-di-trans,poly-cis-dolichol + GDP-alpha-D-mannose = an alpha-D-Man-(1-&gt;3)-beta-D-Man-(1-&gt;4)-beta-D-GlcNAc-(1-&gt;4)-alpha-D-GlcNAc-diphospho-di-trans,poly-cis-dolichol + GDP + H(+)</text>
        <dbReference type="Rhea" id="RHEA:29515"/>
        <dbReference type="Rhea" id="RHEA-COMP:19511"/>
        <dbReference type="Rhea" id="RHEA-COMP:19513"/>
        <dbReference type="ChEBI" id="CHEBI:15378"/>
        <dbReference type="ChEBI" id="CHEBI:57527"/>
        <dbReference type="ChEBI" id="CHEBI:58189"/>
        <dbReference type="ChEBI" id="CHEBI:58472"/>
        <dbReference type="ChEBI" id="CHEBI:132510"/>
        <dbReference type="EC" id="2.4.1.132"/>
    </reaction>
    <physiologicalReaction direction="left-to-right" evidence="10 12">
        <dbReference type="Rhea" id="RHEA:29516"/>
    </physiologicalReaction>
</comment>
<dbReference type="PANTHER" id="PTHR45918">
    <property type="entry name" value="ALPHA-1,3/1,6-MANNOSYLTRANSFERASE ALG2"/>
    <property type="match status" value="1"/>
</dbReference>
<evidence type="ECO:0000256" key="12">
    <source>
        <dbReference type="RuleBase" id="RU367136"/>
    </source>
</evidence>
<keyword evidence="4 12" id="KW-0328">Glycosyltransferase</keyword>
<keyword evidence="6 12" id="KW-0812">Transmembrane</keyword>
<comment type="similarity">
    <text evidence="12">Belongs to the glycosyltransferase group 1 family.</text>
</comment>
<evidence type="ECO:0000256" key="10">
    <source>
        <dbReference type="ARBA" id="ARBA00045103"/>
    </source>
</evidence>
<keyword evidence="8 12" id="KW-1133">Transmembrane helix</keyword>
<evidence type="ECO:0000256" key="6">
    <source>
        <dbReference type="ARBA" id="ARBA00022692"/>
    </source>
</evidence>
<dbReference type="EC" id="2.4.1.132" evidence="12"/>
<evidence type="ECO:0000256" key="1">
    <source>
        <dbReference type="ARBA" id="ARBA00003142"/>
    </source>
</evidence>
<dbReference type="PANTHER" id="PTHR45918:SF1">
    <property type="entry name" value="ALPHA-1,3_1,6-MANNOSYLTRANSFERASE ALG2"/>
    <property type="match status" value="1"/>
</dbReference>
<evidence type="ECO:0000256" key="4">
    <source>
        <dbReference type="ARBA" id="ARBA00022676"/>
    </source>
</evidence>
<dbReference type="Pfam" id="PF13579">
    <property type="entry name" value="Glyco_trans_4_4"/>
    <property type="match status" value="1"/>
</dbReference>
<dbReference type="Pfam" id="PF00534">
    <property type="entry name" value="Glycos_transf_1"/>
    <property type="match status" value="2"/>
</dbReference>
<feature type="domain" description="Glycosyltransferase subfamily 4-like N-terminal" evidence="14">
    <location>
        <begin position="28"/>
        <end position="223"/>
    </location>
</feature>
<comment type="pathway">
    <text evidence="3 12">Protein modification; protein glycosylation.</text>
</comment>
<evidence type="ECO:0000256" key="7">
    <source>
        <dbReference type="ARBA" id="ARBA00022824"/>
    </source>
</evidence>
<keyword evidence="7 12" id="KW-0256">Endoplasmic reticulum</keyword>
<dbReference type="UniPathway" id="UPA00378"/>
<evidence type="ECO:0000256" key="2">
    <source>
        <dbReference type="ARBA" id="ARBA00004586"/>
    </source>
</evidence>
<gene>
    <name evidence="15" type="ORF">FA09DRAFT_337853</name>
</gene>
<dbReference type="EC" id="2.4.1.257" evidence="12"/>
<evidence type="ECO:0000259" key="14">
    <source>
        <dbReference type="Pfam" id="PF13579"/>
    </source>
</evidence>
<evidence type="ECO:0000313" key="16">
    <source>
        <dbReference type="Proteomes" id="UP000245946"/>
    </source>
</evidence>
<accession>A0A316ZFK8</accession>
<dbReference type="GO" id="GO:0004378">
    <property type="term" value="F:GDP-Man:Man(1)GlcNAc(2)-PP-Dol alpha-1,3-mannosyltransferase activity"/>
    <property type="evidence" value="ECO:0007669"/>
    <property type="project" value="UniProtKB-UniRule"/>
</dbReference>
<evidence type="ECO:0000256" key="9">
    <source>
        <dbReference type="ARBA" id="ARBA00023136"/>
    </source>
</evidence>
<keyword evidence="9 12" id="KW-0472">Membrane</keyword>
<protein>
    <recommendedName>
        <fullName evidence="12">Alpha-1,3/1,6-mannosyltransferase ALG2</fullName>
        <ecNumber evidence="12">2.4.1.132</ecNumber>
        <ecNumber evidence="12">2.4.1.257</ecNumber>
    </recommendedName>
    <alternativeName>
        <fullName evidence="12">GDP-Man:Man(1)GlcNAc(2)-PP-Dol alpha-1,3-mannosyltransferase</fullName>
    </alternativeName>
</protein>
<feature type="transmembrane region" description="Helical" evidence="12">
    <location>
        <begin position="82"/>
        <end position="109"/>
    </location>
</feature>
<evidence type="ECO:0000256" key="11">
    <source>
        <dbReference type="ARBA" id="ARBA00045104"/>
    </source>
</evidence>
<sequence length="542" mass="59517">MPAATHAAAQTPERKLRIAFIHPDLGIGGAEKLVVDAALGLQARGHDVEILTSHHDLAHCFEATRDGTLVVRHVRTRLPRSLFHAFTLPMAIAQQFSLFAQLLVALFAFRFPGTLPGPLLRLLTSLPPSEPYDVVFVDQLSAIVPWVRTLTATRVVFFCHYPDKEIGGSIARQRALDRGYGGPGLLRALYRIPFDFFEEATIDSSDKILVNSEFTQRQFGKSFPRLRREPRVLYPGIDAEHYDAQGVKQAVDALGELGSASSVRHCIRDLCMGTDVPTLVSINRFEAKKNVALALEAFAQRVKEQNKSGKKQPLRLVVVGGYDRRVRDNIETLDELEKRATQLGLVHTTLFWTAQPHQPPASAPPQDQLEALQVIFLPSLPGALIPALLLSPNTRALLYTPKDEHFGIVPLEAMACGVPVLSANSGGPVETVVDAGTPTPTGGFTNPDGTGLLRQPRAAIWAGAIGSLLDMSDSQRAKMAKASRERVRARFSTEVMTDGLEAALRDTLALGRLRNEENLFLWGSTFAIFALMAAFFFHTTWK</sequence>
<feature type="domain" description="Glycosyl transferase family 1" evidence="13">
    <location>
        <begin position="275"/>
        <end position="357"/>
    </location>
</feature>
<proteinExistence type="inferred from homology"/>
<keyword evidence="16" id="KW-1185">Reference proteome</keyword>
<organism evidence="15 16">
    <name type="scientific">Tilletiopsis washingtonensis</name>
    <dbReference type="NCBI Taxonomy" id="58919"/>
    <lineage>
        <taxon>Eukaryota</taxon>
        <taxon>Fungi</taxon>
        <taxon>Dikarya</taxon>
        <taxon>Basidiomycota</taxon>
        <taxon>Ustilaginomycotina</taxon>
        <taxon>Exobasidiomycetes</taxon>
        <taxon>Entylomatales</taxon>
        <taxon>Entylomatales incertae sedis</taxon>
        <taxon>Tilletiopsis</taxon>
    </lineage>
</organism>
<dbReference type="Proteomes" id="UP000245946">
    <property type="component" value="Unassembled WGS sequence"/>
</dbReference>
<dbReference type="SUPFAM" id="SSF53756">
    <property type="entry name" value="UDP-Glycosyltransferase/glycogen phosphorylase"/>
    <property type="match status" value="1"/>
</dbReference>
<dbReference type="GeneID" id="37271579"/>
<dbReference type="InterPro" id="IPR001296">
    <property type="entry name" value="Glyco_trans_1"/>
</dbReference>
<keyword evidence="5 12" id="KW-0808">Transferase</keyword>
<comment type="catalytic activity">
    <reaction evidence="11 12">
        <text>an alpha-D-Man-(1-&gt;3)-beta-D-Man-(1-&gt;4)-beta-D-GlcNAc-(1-&gt;4)-alpha-D-GlcNAc-diphospho-di-trans,poly-cis-dolichol + GDP-alpha-D-mannose = an alpha-D-Man-(1-&gt;3)-[alpha-D-Man-(1-&gt;6)]-beta-D-Man-(1-&gt;4)-beta-D-GlcNAc-(1-&gt;4)-alpha-D-GlcNAc-diphospho-di-trans,poly-cis-dolichol + GDP + H(+)</text>
        <dbReference type="Rhea" id="RHEA:29519"/>
        <dbReference type="Rhea" id="RHEA-COMP:19513"/>
        <dbReference type="Rhea" id="RHEA-COMP:19515"/>
        <dbReference type="ChEBI" id="CHEBI:15378"/>
        <dbReference type="ChEBI" id="CHEBI:57527"/>
        <dbReference type="ChEBI" id="CHEBI:58189"/>
        <dbReference type="ChEBI" id="CHEBI:132510"/>
        <dbReference type="ChEBI" id="CHEBI:132511"/>
        <dbReference type="EC" id="2.4.1.257"/>
    </reaction>
    <physiologicalReaction direction="left-to-right" evidence="11 12">
        <dbReference type="Rhea" id="RHEA:29520"/>
    </physiologicalReaction>
</comment>
<comment type="subcellular location">
    <subcellularLocation>
        <location evidence="2 12">Endoplasmic reticulum membrane</location>
    </subcellularLocation>
</comment>
<dbReference type="InterPro" id="IPR028098">
    <property type="entry name" value="Glyco_trans_4-like_N"/>
</dbReference>
<dbReference type="OrthoDB" id="448893at2759"/>
<evidence type="ECO:0000256" key="8">
    <source>
        <dbReference type="ARBA" id="ARBA00022989"/>
    </source>
</evidence>
<dbReference type="GO" id="GO:0102704">
    <property type="term" value="F:GDP-Man:Man(2)GlcNAc(2)-PP-Dol alpha-1,6-mannosyltransferase activity"/>
    <property type="evidence" value="ECO:0007669"/>
    <property type="project" value="UniProtKB-UniRule"/>
</dbReference>
<evidence type="ECO:0000313" key="15">
    <source>
        <dbReference type="EMBL" id="PWN99135.1"/>
    </source>
</evidence>
<dbReference type="Gene3D" id="3.40.50.2000">
    <property type="entry name" value="Glycogen Phosphorylase B"/>
    <property type="match status" value="2"/>
</dbReference>
<comment type="function">
    <text evidence="1 12">Mannosylates Man(2)GlcNAc(2)-dolichol diphosphate and Man(1)GlcNAc(2)-dolichol diphosphate to form Man(3)GlcNAc(2)-dolichol diphosphate.</text>
</comment>
<dbReference type="InterPro" id="IPR027054">
    <property type="entry name" value="ALG2"/>
</dbReference>
<evidence type="ECO:0000256" key="5">
    <source>
        <dbReference type="ARBA" id="ARBA00022679"/>
    </source>
</evidence>
<feature type="domain" description="Glycosyl transferase family 1" evidence="13">
    <location>
        <begin position="373"/>
        <end position="485"/>
    </location>
</feature>
<dbReference type="EMBL" id="KZ819289">
    <property type="protein sequence ID" value="PWN99135.1"/>
    <property type="molecule type" value="Genomic_DNA"/>
</dbReference>